<evidence type="ECO:0000313" key="7">
    <source>
        <dbReference type="Proteomes" id="UP001595616"/>
    </source>
</evidence>
<dbReference type="GO" id="GO:0016787">
    <property type="term" value="F:hydrolase activity"/>
    <property type="evidence" value="ECO:0007669"/>
    <property type="project" value="UniProtKB-KW"/>
</dbReference>
<keyword evidence="2" id="KW-0175">Coiled coil</keyword>
<dbReference type="EMBL" id="JBHRYQ010000001">
    <property type="protein sequence ID" value="MFC3812715.1"/>
    <property type="molecule type" value="Genomic_DNA"/>
</dbReference>
<dbReference type="PANTHER" id="PTHR21666:SF289">
    <property type="entry name" value="L-ALA--D-GLU ENDOPEPTIDASE"/>
    <property type="match status" value="1"/>
</dbReference>
<dbReference type="Gene3D" id="6.10.250.3150">
    <property type="match status" value="1"/>
</dbReference>
<reference evidence="7" key="1">
    <citation type="journal article" date="2019" name="Int. J. Syst. Evol. Microbiol.">
        <title>The Global Catalogue of Microorganisms (GCM) 10K type strain sequencing project: providing services to taxonomists for standard genome sequencing and annotation.</title>
        <authorList>
            <consortium name="The Broad Institute Genomics Platform"/>
            <consortium name="The Broad Institute Genome Sequencing Center for Infectious Disease"/>
            <person name="Wu L."/>
            <person name="Ma J."/>
        </authorList>
    </citation>
    <scope>NUCLEOTIDE SEQUENCE [LARGE SCALE GENOMIC DNA]</scope>
    <source>
        <strain evidence="7">CECT 7956</strain>
    </source>
</reference>
<dbReference type="Proteomes" id="UP001595616">
    <property type="component" value="Unassembled WGS sequence"/>
</dbReference>
<feature type="domain" description="M23ase beta-sheet core" evidence="5">
    <location>
        <begin position="328"/>
        <end position="418"/>
    </location>
</feature>
<dbReference type="RefSeq" id="WP_379839608.1">
    <property type="nucleotide sequence ID" value="NZ_JBHRYQ010000001.1"/>
</dbReference>
<evidence type="ECO:0000259" key="5">
    <source>
        <dbReference type="Pfam" id="PF01551"/>
    </source>
</evidence>
<evidence type="ECO:0000256" key="2">
    <source>
        <dbReference type="SAM" id="Coils"/>
    </source>
</evidence>
<accession>A0ABV7Z0G9</accession>
<dbReference type="InterPro" id="IPR050570">
    <property type="entry name" value="Cell_wall_metabolism_enzyme"/>
</dbReference>
<dbReference type="SUPFAM" id="SSF51261">
    <property type="entry name" value="Duplicated hybrid motif"/>
    <property type="match status" value="1"/>
</dbReference>
<dbReference type="PANTHER" id="PTHR21666">
    <property type="entry name" value="PEPTIDASE-RELATED"/>
    <property type="match status" value="1"/>
</dbReference>
<evidence type="ECO:0000313" key="6">
    <source>
        <dbReference type="EMBL" id="MFC3812715.1"/>
    </source>
</evidence>
<name>A0ABV7Z0G9_9BACT</name>
<feature type="chain" id="PRO_5045495323" evidence="4">
    <location>
        <begin position="23"/>
        <end position="425"/>
    </location>
</feature>
<dbReference type="CDD" id="cd12797">
    <property type="entry name" value="M23_peptidase"/>
    <property type="match status" value="1"/>
</dbReference>
<evidence type="ECO:0000256" key="3">
    <source>
        <dbReference type="SAM" id="MobiDB-lite"/>
    </source>
</evidence>
<evidence type="ECO:0000256" key="4">
    <source>
        <dbReference type="SAM" id="SignalP"/>
    </source>
</evidence>
<sequence>MQYLKKIIFLLITLSTFVAAQAQTKKSRASLEQEKKNNLRKIASVRKILNNTQKEKESSVGEIKAIGEQIDNQEKRIELVSKDINLIKVEMEELKKAQSELELKLKNLRHEYAEMLYKESKNSSKLTKLGFLFSSSSINELFMRYKYLEQYTENRKQQLVQINKIAEMLRERQKTLLHKKISQQQLIEELKIENKNLAVLKDRQSLVLEDLSKREEELKAQLEKSKAAVSNLNSLISKVITAEKTTRKVPASRREIEETRTKTAKTESKTKAAEPEKKETVSYATNSSKKFKNFAAAKHNLSWPVNGFISDRFGVKNHPVLKGVKVDNNGIDIQTENGATVRAVFEGLVLDISQIPGLNNVVAIQHGDYYTVYANLETVNVRINQEVNINQALGTAAKKDGYHEINFQIWHNFDKLNPEPWLVNK</sequence>
<feature type="compositionally biased region" description="Basic and acidic residues" evidence="3">
    <location>
        <begin position="252"/>
        <end position="280"/>
    </location>
</feature>
<proteinExistence type="predicted"/>
<evidence type="ECO:0000256" key="1">
    <source>
        <dbReference type="ARBA" id="ARBA00022729"/>
    </source>
</evidence>
<feature type="signal peptide" evidence="4">
    <location>
        <begin position="1"/>
        <end position="22"/>
    </location>
</feature>
<protein>
    <submittedName>
        <fullName evidence="6">Murein hydrolase activator EnvC family protein</fullName>
    </submittedName>
</protein>
<gene>
    <name evidence="6" type="ORF">ACFOOI_18780</name>
</gene>
<feature type="region of interest" description="Disordered" evidence="3">
    <location>
        <begin position="250"/>
        <end position="281"/>
    </location>
</feature>
<organism evidence="6 7">
    <name type="scientific">Lacihabitans lacunae</name>
    <dbReference type="NCBI Taxonomy" id="1028214"/>
    <lineage>
        <taxon>Bacteria</taxon>
        <taxon>Pseudomonadati</taxon>
        <taxon>Bacteroidota</taxon>
        <taxon>Cytophagia</taxon>
        <taxon>Cytophagales</taxon>
        <taxon>Leadbetterellaceae</taxon>
        <taxon>Lacihabitans</taxon>
    </lineage>
</organism>
<feature type="coiled-coil region" evidence="2">
    <location>
        <begin position="63"/>
        <end position="111"/>
    </location>
</feature>
<keyword evidence="1 4" id="KW-0732">Signal</keyword>
<comment type="caution">
    <text evidence="6">The sequence shown here is derived from an EMBL/GenBank/DDBJ whole genome shotgun (WGS) entry which is preliminary data.</text>
</comment>
<dbReference type="InterPro" id="IPR016047">
    <property type="entry name" value="M23ase_b-sheet_dom"/>
</dbReference>
<feature type="coiled-coil region" evidence="2">
    <location>
        <begin position="183"/>
        <end position="235"/>
    </location>
</feature>
<dbReference type="Gene3D" id="2.70.70.10">
    <property type="entry name" value="Glucose Permease (Domain IIA)"/>
    <property type="match status" value="1"/>
</dbReference>
<dbReference type="Pfam" id="PF01551">
    <property type="entry name" value="Peptidase_M23"/>
    <property type="match status" value="1"/>
</dbReference>
<keyword evidence="7" id="KW-1185">Reference proteome</keyword>
<dbReference type="InterPro" id="IPR011055">
    <property type="entry name" value="Dup_hybrid_motif"/>
</dbReference>
<keyword evidence="6" id="KW-0378">Hydrolase</keyword>